<keyword evidence="3" id="KW-1185">Reference proteome</keyword>
<evidence type="ECO:0000313" key="3">
    <source>
        <dbReference type="Proteomes" id="UP001527866"/>
    </source>
</evidence>
<organism evidence="2 3">
    <name type="scientific">Nocardiopsis endophytica</name>
    <dbReference type="NCBI Taxonomy" id="3018445"/>
    <lineage>
        <taxon>Bacteria</taxon>
        <taxon>Bacillati</taxon>
        <taxon>Actinomycetota</taxon>
        <taxon>Actinomycetes</taxon>
        <taxon>Streptosporangiales</taxon>
        <taxon>Nocardiopsidaceae</taxon>
        <taxon>Nocardiopsis</taxon>
    </lineage>
</organism>
<name>A0ABT4U5V7_9ACTN</name>
<feature type="region of interest" description="Disordered" evidence="1">
    <location>
        <begin position="1"/>
        <end position="54"/>
    </location>
</feature>
<proteinExistence type="predicted"/>
<accession>A0ABT4U5V7</accession>
<evidence type="ECO:0000313" key="2">
    <source>
        <dbReference type="EMBL" id="MDA2812338.1"/>
    </source>
</evidence>
<comment type="caution">
    <text evidence="2">The sequence shown here is derived from an EMBL/GenBank/DDBJ whole genome shotgun (WGS) entry which is preliminary data.</text>
</comment>
<dbReference type="Proteomes" id="UP001527866">
    <property type="component" value="Unassembled WGS sequence"/>
</dbReference>
<evidence type="ECO:0000256" key="1">
    <source>
        <dbReference type="SAM" id="MobiDB-lite"/>
    </source>
</evidence>
<protein>
    <submittedName>
        <fullName evidence="2">Uncharacterized protein</fullName>
    </submittedName>
</protein>
<reference evidence="2 3" key="1">
    <citation type="submission" date="2023-01" db="EMBL/GenBank/DDBJ databases">
        <title>Draft genome sequence of Nocardiopsis sp. RSe5-2 isolated from halophytes.</title>
        <authorList>
            <person name="Duangmal K."/>
            <person name="Chantavorakit T."/>
        </authorList>
    </citation>
    <scope>NUCLEOTIDE SEQUENCE [LARGE SCALE GENOMIC DNA]</scope>
    <source>
        <strain evidence="2 3">RSe5-2</strain>
    </source>
</reference>
<feature type="compositionally biased region" description="Low complexity" evidence="1">
    <location>
        <begin position="17"/>
        <end position="28"/>
    </location>
</feature>
<dbReference type="EMBL" id="JAQFWQ010000047">
    <property type="protein sequence ID" value="MDA2812338.1"/>
    <property type="molecule type" value="Genomic_DNA"/>
</dbReference>
<gene>
    <name evidence="2" type="ORF">O4J56_16980</name>
</gene>
<sequence>MSTPGRAAGCAPASQNPAIPGRRPSAAAAGGGRPGVHGARHAEHRGSGDPGADD</sequence>